<evidence type="ECO:0000256" key="1">
    <source>
        <dbReference type="SAM" id="MobiDB-lite"/>
    </source>
</evidence>
<sequence length="699" mass="77733">MIPPRLFAGDEELGKKDDDHKMNPKSPFGIWQSSRRAPHRRSMKRAAVVGIVLICLYYFFKNMPTDLENPRRRPSYTHGESDSAPVKSGSKTGAVASVEAQDFEGPIKFYKLASTLHALVKVHGDEQRNDNVLFAAASLKSASILLPVACEMSLKQRNNVHFAFMSRDEISMDILKAVNGVGDGCGILFHDARPDFGPRSSEFRMAVSSSAALNHIHNFMHPQVIIIDGSGNEEAFFLKGIRDRAAVLNRPIIDLPKDTEQSLLWITELDCVSLQAWNRVHFDILIHAQPGASGSLIRLLESLKKADYFGSPVPRLTIELPEKIDDPTMRYLENYDWPPRKIAPPGSASQLSLHHRIPEQGLSPEESSIRFLEAFWPARADSSHILVLSPQAELSPLYFHYLKFMTLEYKHSQAQIGVNNNLLGISLDLPSTYLNDSTPFTPPPQPNTNKATDGASPFLWQAPNSNAALYFGERWVELHEFVTNILLAERALPPPATLGQKLVSKTFPSWLEHILKLARVRGYWMLYPNFDRGESMATTHNELYQIPEEFPEEAEKFTRIDADTELTADPSHHLSLKHEEKPLSTGSLLKFLNGILPRVLEMPVLNWDGAEVAVMDIAINAEAYSNIFRQEIGGCSPDVPAKPRVGFSARDLFCLHDVIEAAENAKAAAAAGEVKTTFIATDLAAVRPTDKPVLVVGAS</sequence>
<proteinExistence type="predicted"/>
<evidence type="ECO:0008006" key="4">
    <source>
        <dbReference type="Google" id="ProtNLM"/>
    </source>
</evidence>
<feature type="region of interest" description="Disordered" evidence="1">
    <location>
        <begin position="1"/>
        <end position="36"/>
    </location>
</feature>
<feature type="region of interest" description="Disordered" evidence="1">
    <location>
        <begin position="69"/>
        <end position="90"/>
    </location>
</feature>
<dbReference type="PANTHER" id="PTHR33604:SF3">
    <property type="entry name" value="OSJNBA0004B13.7 PROTEIN"/>
    <property type="match status" value="1"/>
</dbReference>
<dbReference type="EMBL" id="PDLM01000009">
    <property type="protein sequence ID" value="RDW69578.1"/>
    <property type="molecule type" value="Genomic_DNA"/>
</dbReference>
<protein>
    <recommendedName>
        <fullName evidence="4">Glycosyltransferase 2</fullName>
    </recommendedName>
</protein>
<dbReference type="STRING" id="1849047.A0A3D8R6I9"/>
<organism evidence="2 3">
    <name type="scientific">Coleophoma cylindrospora</name>
    <dbReference type="NCBI Taxonomy" id="1849047"/>
    <lineage>
        <taxon>Eukaryota</taxon>
        <taxon>Fungi</taxon>
        <taxon>Dikarya</taxon>
        <taxon>Ascomycota</taxon>
        <taxon>Pezizomycotina</taxon>
        <taxon>Leotiomycetes</taxon>
        <taxon>Helotiales</taxon>
        <taxon>Dermateaceae</taxon>
        <taxon>Coleophoma</taxon>
    </lineage>
</organism>
<evidence type="ECO:0000313" key="2">
    <source>
        <dbReference type="EMBL" id="RDW69578.1"/>
    </source>
</evidence>
<reference evidence="2 3" key="1">
    <citation type="journal article" date="2018" name="IMA Fungus">
        <title>IMA Genome-F 9: Draft genome sequence of Annulohypoxylon stygium, Aspergillus mulundensis, Berkeleyomyces basicola (syn. Thielaviopsis basicola), Ceratocystis smalleyi, two Cercospora beticola strains, Coleophoma cylindrospora, Fusarium fracticaudum, Phialophora cf. hyalina, and Morchella septimelata.</title>
        <authorList>
            <person name="Wingfield B.D."/>
            <person name="Bills G.F."/>
            <person name="Dong Y."/>
            <person name="Huang W."/>
            <person name="Nel W.J."/>
            <person name="Swalarsk-Parry B.S."/>
            <person name="Vaghefi N."/>
            <person name="Wilken P.M."/>
            <person name="An Z."/>
            <person name="de Beer Z.W."/>
            <person name="De Vos L."/>
            <person name="Chen L."/>
            <person name="Duong T.A."/>
            <person name="Gao Y."/>
            <person name="Hammerbacher A."/>
            <person name="Kikkert J.R."/>
            <person name="Li Y."/>
            <person name="Li H."/>
            <person name="Li K."/>
            <person name="Li Q."/>
            <person name="Liu X."/>
            <person name="Ma X."/>
            <person name="Naidoo K."/>
            <person name="Pethybridge S.J."/>
            <person name="Sun J."/>
            <person name="Steenkamp E.T."/>
            <person name="van der Nest M.A."/>
            <person name="van Wyk S."/>
            <person name="Wingfield M.J."/>
            <person name="Xiong C."/>
            <person name="Yue Q."/>
            <person name="Zhang X."/>
        </authorList>
    </citation>
    <scope>NUCLEOTIDE SEQUENCE [LARGE SCALE GENOMIC DNA]</scope>
    <source>
        <strain evidence="2 3">BP6252</strain>
    </source>
</reference>
<evidence type="ECO:0000313" key="3">
    <source>
        <dbReference type="Proteomes" id="UP000256645"/>
    </source>
</evidence>
<gene>
    <name evidence="2" type="ORF">BP6252_08598</name>
</gene>
<name>A0A3D8R6I9_9HELO</name>
<feature type="compositionally biased region" description="Basic and acidic residues" evidence="1">
    <location>
        <begin position="12"/>
        <end position="22"/>
    </location>
</feature>
<dbReference type="Proteomes" id="UP000256645">
    <property type="component" value="Unassembled WGS sequence"/>
</dbReference>
<dbReference type="PANTHER" id="PTHR33604">
    <property type="entry name" value="OSJNBA0004B13.7 PROTEIN"/>
    <property type="match status" value="1"/>
</dbReference>
<dbReference type="OrthoDB" id="5397682at2759"/>
<dbReference type="AlphaFoldDB" id="A0A3D8R6I9"/>
<accession>A0A3D8R6I9</accession>
<keyword evidence="3" id="KW-1185">Reference proteome</keyword>
<comment type="caution">
    <text evidence="2">The sequence shown here is derived from an EMBL/GenBank/DDBJ whole genome shotgun (WGS) entry which is preliminary data.</text>
</comment>